<dbReference type="Gene3D" id="3.40.720.10">
    <property type="entry name" value="Alkaline Phosphatase, subunit A"/>
    <property type="match status" value="2"/>
</dbReference>
<dbReference type="PANTHER" id="PTHR43751:SF3">
    <property type="entry name" value="SULFATASE N-TERMINAL DOMAIN-CONTAINING PROTEIN"/>
    <property type="match status" value="1"/>
</dbReference>
<name>A0AAW3ZL65_9GAMM</name>
<feature type="repeat" description="TPR" evidence="1">
    <location>
        <begin position="634"/>
        <end position="667"/>
    </location>
</feature>
<dbReference type="RefSeq" id="WP_225444598.1">
    <property type="nucleotide sequence ID" value="NZ_JACYTR010000024.1"/>
</dbReference>
<feature type="region of interest" description="Disordered" evidence="2">
    <location>
        <begin position="696"/>
        <end position="717"/>
    </location>
</feature>
<evidence type="ECO:0000259" key="3">
    <source>
        <dbReference type="Pfam" id="PF00884"/>
    </source>
</evidence>
<dbReference type="Pfam" id="PF14559">
    <property type="entry name" value="TPR_19"/>
    <property type="match status" value="1"/>
</dbReference>
<dbReference type="InterPro" id="IPR017850">
    <property type="entry name" value="Alkaline_phosphatase_core_sf"/>
</dbReference>
<accession>A0AAW3ZL65</accession>
<dbReference type="InterPro" id="IPR000917">
    <property type="entry name" value="Sulfatase_N"/>
</dbReference>
<protein>
    <submittedName>
        <fullName evidence="4">Sulfatase-like hydrolase/transferase</fullName>
    </submittedName>
</protein>
<dbReference type="SMART" id="SM00028">
    <property type="entry name" value="TPR"/>
    <property type="match status" value="2"/>
</dbReference>
<reference evidence="4 5" key="1">
    <citation type="submission" date="2020-09" db="EMBL/GenBank/DDBJ databases">
        <title>Pseudoxanthomonas sp. CAU 1598 isolated from sand of Yaerae Beach.</title>
        <authorList>
            <person name="Kim W."/>
        </authorList>
    </citation>
    <scope>NUCLEOTIDE SEQUENCE [LARGE SCALE GENOMIC DNA]</scope>
    <source>
        <strain evidence="4 5">CAU 1598</strain>
    </source>
</reference>
<sequence length="717" mass="78649">MLRAFTRTWLTTAIGCVILVSLALQGCSTGEPRWNVLLVTFDTTRPDHLGPYGATRASTPTLDRLAAEGFVFEQAFSAAPITAPSHSTMLTGKYPIAHGFRDNGLFVLGEDQLTLPEILREHGYATAAAVGAYPVIAKFGFSQGFDLFDDNLTGHIEDHLGERIAPKERLFFDERRAAQVNEAVLPWLNQTAQAGKPFFVWLHYFDPHQPFEPPAPFDQKYADDLYSGEISYTDQALGRLLAQMERLGVLENTLVVMAADHGEGLGEHGEVTHAVLAYNSTLQVPLIVRPPEVQNPGGRISERVGTVDIAPTILELLGIEVPEQMQGRSLAPLMRGELGEWRQYYAENLSPHMSHGWGKLRVLFDGNYKYIHGPRPELYDLEADPKELSNLIEDDQDQSTRMHEELSLFLKEFASGASVTAPLDAESIRMLQSLGYLQGGASGQTTVSEELEPGGVAPHLHVGLINDMSAAKHLLFAQRYGDAEVYTRKLIAASPDSHSYIEMHLAALVGGGKSEEAWAYLNAPKAIDFKPSESIITGLALARSAQGQEEEAADVLGRFAAAHCSARAYWVLADMPGYAQDAGKRWQALNNALQCDEHFARARIDLAVELARGDRQAEAEAEFRTALQHAPYEPIGWYNFGTFLLAEGRLDEAEGRFARAVELAPQYRKARLALIATAVERGELGLAEERLRGLERDAPNSPEAAAGRALMGQVASP</sequence>
<dbReference type="Proteomes" id="UP000613768">
    <property type="component" value="Unassembled WGS sequence"/>
</dbReference>
<proteinExistence type="predicted"/>
<comment type="caution">
    <text evidence="4">The sequence shown here is derived from an EMBL/GenBank/DDBJ whole genome shotgun (WGS) entry which is preliminary data.</text>
</comment>
<dbReference type="InterPro" id="IPR011990">
    <property type="entry name" value="TPR-like_helical_dom_sf"/>
</dbReference>
<dbReference type="GO" id="GO:0016787">
    <property type="term" value="F:hydrolase activity"/>
    <property type="evidence" value="ECO:0007669"/>
    <property type="project" value="UniProtKB-KW"/>
</dbReference>
<evidence type="ECO:0000313" key="4">
    <source>
        <dbReference type="EMBL" id="MBD8526478.1"/>
    </source>
</evidence>
<dbReference type="Gene3D" id="1.25.40.10">
    <property type="entry name" value="Tetratricopeptide repeat domain"/>
    <property type="match status" value="1"/>
</dbReference>
<dbReference type="SUPFAM" id="SSF53649">
    <property type="entry name" value="Alkaline phosphatase-like"/>
    <property type="match status" value="1"/>
</dbReference>
<dbReference type="Pfam" id="PF00884">
    <property type="entry name" value="Sulfatase"/>
    <property type="match status" value="1"/>
</dbReference>
<dbReference type="AlphaFoldDB" id="A0AAW3ZL65"/>
<dbReference type="InterPro" id="IPR019734">
    <property type="entry name" value="TPR_rpt"/>
</dbReference>
<evidence type="ECO:0000256" key="1">
    <source>
        <dbReference type="PROSITE-ProRule" id="PRU00339"/>
    </source>
</evidence>
<evidence type="ECO:0000256" key="2">
    <source>
        <dbReference type="SAM" id="MobiDB-lite"/>
    </source>
</evidence>
<dbReference type="PROSITE" id="PS51257">
    <property type="entry name" value="PROKAR_LIPOPROTEIN"/>
    <property type="match status" value="1"/>
</dbReference>
<dbReference type="CDD" id="cd16148">
    <property type="entry name" value="sulfatase_like"/>
    <property type="match status" value="1"/>
</dbReference>
<keyword evidence="5" id="KW-1185">Reference proteome</keyword>
<keyword evidence="1" id="KW-0802">TPR repeat</keyword>
<dbReference type="SUPFAM" id="SSF48452">
    <property type="entry name" value="TPR-like"/>
    <property type="match status" value="1"/>
</dbReference>
<dbReference type="PANTHER" id="PTHR43751">
    <property type="entry name" value="SULFATASE"/>
    <property type="match status" value="1"/>
</dbReference>
<evidence type="ECO:0000313" key="5">
    <source>
        <dbReference type="Proteomes" id="UP000613768"/>
    </source>
</evidence>
<gene>
    <name evidence="4" type="ORF">IFO71_12085</name>
</gene>
<organism evidence="4 5">
    <name type="scientific">Pseudomarimonas arenosa</name>
    <dbReference type="NCBI Taxonomy" id="2774145"/>
    <lineage>
        <taxon>Bacteria</taxon>
        <taxon>Pseudomonadati</taxon>
        <taxon>Pseudomonadota</taxon>
        <taxon>Gammaproteobacteria</taxon>
        <taxon>Lysobacterales</taxon>
        <taxon>Lysobacteraceae</taxon>
        <taxon>Pseudomarimonas</taxon>
    </lineage>
</organism>
<keyword evidence="4" id="KW-0378">Hydrolase</keyword>
<dbReference type="EMBL" id="JACYTR010000024">
    <property type="protein sequence ID" value="MBD8526478.1"/>
    <property type="molecule type" value="Genomic_DNA"/>
</dbReference>
<dbReference type="InterPro" id="IPR052701">
    <property type="entry name" value="GAG_Ulvan_Degrading_Sulfatases"/>
</dbReference>
<feature type="domain" description="Sulfatase N-terminal" evidence="3">
    <location>
        <begin position="35"/>
        <end position="319"/>
    </location>
</feature>
<dbReference type="PROSITE" id="PS50005">
    <property type="entry name" value="TPR"/>
    <property type="match status" value="1"/>
</dbReference>